<gene>
    <name evidence="1" type="ORF">ACFP73_15910</name>
</gene>
<dbReference type="Pfam" id="PF19925">
    <property type="entry name" value="DUF6388"/>
    <property type="match status" value="1"/>
</dbReference>
<name>A0ABW1VRB2_9GAMM</name>
<dbReference type="InterPro" id="IPR045662">
    <property type="entry name" value="DUF6388"/>
</dbReference>
<organism evidence="1 2">
    <name type="scientific">Tatumella punctata</name>
    <dbReference type="NCBI Taxonomy" id="399969"/>
    <lineage>
        <taxon>Bacteria</taxon>
        <taxon>Pseudomonadati</taxon>
        <taxon>Pseudomonadota</taxon>
        <taxon>Gammaproteobacteria</taxon>
        <taxon>Enterobacterales</taxon>
        <taxon>Erwiniaceae</taxon>
        <taxon>Tatumella</taxon>
    </lineage>
</organism>
<dbReference type="EMBL" id="JBHSUC010000034">
    <property type="protein sequence ID" value="MFC6363547.1"/>
    <property type="molecule type" value="Genomic_DNA"/>
</dbReference>
<dbReference type="RefSeq" id="WP_343877787.1">
    <property type="nucleotide sequence ID" value="NZ_BAAAFW010000086.1"/>
</dbReference>
<reference evidence="2" key="1">
    <citation type="journal article" date="2019" name="Int. J. Syst. Evol. Microbiol.">
        <title>The Global Catalogue of Microorganisms (GCM) 10K type strain sequencing project: providing services to taxonomists for standard genome sequencing and annotation.</title>
        <authorList>
            <consortium name="The Broad Institute Genomics Platform"/>
            <consortium name="The Broad Institute Genome Sequencing Center for Infectious Disease"/>
            <person name="Wu L."/>
            <person name="Ma J."/>
        </authorList>
    </citation>
    <scope>NUCLEOTIDE SEQUENCE [LARGE SCALE GENOMIC DNA]</scope>
    <source>
        <strain evidence="2">CGMCC 4.1530</strain>
    </source>
</reference>
<proteinExistence type="predicted"/>
<dbReference type="Proteomes" id="UP001596215">
    <property type="component" value="Unassembled WGS sequence"/>
</dbReference>
<protein>
    <submittedName>
        <fullName evidence="1">DUF6388 family protein</fullName>
    </submittedName>
</protein>
<evidence type="ECO:0000313" key="1">
    <source>
        <dbReference type="EMBL" id="MFC6363547.1"/>
    </source>
</evidence>
<keyword evidence="2" id="KW-1185">Reference proteome</keyword>
<sequence length="95" mass="11115">MKNYHQMSLDDFIHKNHDIYYKIRKDSMKNASALGLSVQEYIELKLSEAHDEFLTSIGVQDRFEYFVNTYEPNTELALTLIQNKRDEKNGALGID</sequence>
<evidence type="ECO:0000313" key="2">
    <source>
        <dbReference type="Proteomes" id="UP001596215"/>
    </source>
</evidence>
<comment type="caution">
    <text evidence="1">The sequence shown here is derived from an EMBL/GenBank/DDBJ whole genome shotgun (WGS) entry which is preliminary data.</text>
</comment>
<accession>A0ABW1VRB2</accession>